<evidence type="ECO:0000313" key="2">
    <source>
        <dbReference type="EMBL" id="MEG3158094.1"/>
    </source>
</evidence>
<name>A0ABU7YRA2_9GAMM</name>
<feature type="region of interest" description="Disordered" evidence="1">
    <location>
        <begin position="110"/>
        <end position="130"/>
    </location>
</feature>
<accession>A0ABU7YRA2</accession>
<evidence type="ECO:0000313" key="3">
    <source>
        <dbReference type="Proteomes" id="UP001334501"/>
    </source>
</evidence>
<proteinExistence type="predicted"/>
<sequence>MTALQPLEVIGQLHGATHEHRAGVVAVGDLAVHQRQGEALHLLGHHRRGIQLDHAQRAVHLVQVPGAGAHPVRIVRRLDVGLDLLPRLAQGLVEFGLDPAERGGVDCVAHHGHHPPRRSAEPCHGQRRPGVRQFIDRSNPRLKPAA</sequence>
<organism evidence="2 3">
    <name type="scientific">Lysobacter zhanggongensis</name>
    <dbReference type="NCBI Taxonomy" id="1774951"/>
    <lineage>
        <taxon>Bacteria</taxon>
        <taxon>Pseudomonadati</taxon>
        <taxon>Pseudomonadota</taxon>
        <taxon>Gammaproteobacteria</taxon>
        <taxon>Lysobacterales</taxon>
        <taxon>Lysobacteraceae</taxon>
        <taxon>Lysobacter</taxon>
    </lineage>
</organism>
<evidence type="ECO:0000256" key="1">
    <source>
        <dbReference type="SAM" id="MobiDB-lite"/>
    </source>
</evidence>
<dbReference type="EMBL" id="JAXGFO010000050">
    <property type="protein sequence ID" value="MEG3158094.1"/>
    <property type="molecule type" value="Genomic_DNA"/>
</dbReference>
<comment type="caution">
    <text evidence="2">The sequence shown here is derived from an EMBL/GenBank/DDBJ whole genome shotgun (WGS) entry which is preliminary data.</text>
</comment>
<keyword evidence="3" id="KW-1185">Reference proteome</keyword>
<reference evidence="2 3" key="1">
    <citation type="journal article" date="2017" name="Curr. Microbiol.">
        <title>Lysobacter zhanggongensis sp. nov. Isolated from a Pit Mud.</title>
        <authorList>
            <person name="Zhang X.F."/>
            <person name="Wang H.H."/>
            <person name="Sun X.Y."/>
            <person name="Pan C.M."/>
        </authorList>
    </citation>
    <scope>NUCLEOTIDE SEQUENCE [LARGE SCALE GENOMIC DNA]</scope>
    <source>
        <strain evidence="2 3">ZGLJ7-1</strain>
    </source>
</reference>
<protein>
    <submittedName>
        <fullName evidence="2">Uncharacterized protein</fullName>
    </submittedName>
</protein>
<dbReference type="Proteomes" id="UP001334501">
    <property type="component" value="Unassembled WGS sequence"/>
</dbReference>
<gene>
    <name evidence="2" type="ORF">SNE33_09405</name>
</gene>